<evidence type="ECO:0000256" key="4">
    <source>
        <dbReference type="ARBA" id="ARBA00022475"/>
    </source>
</evidence>
<evidence type="ECO:0000256" key="7">
    <source>
        <dbReference type="ARBA" id="ARBA00023136"/>
    </source>
</evidence>
<evidence type="ECO:0000259" key="9">
    <source>
        <dbReference type="PROSITE" id="PS50928"/>
    </source>
</evidence>
<sequence length="295" mass="31602">MNREFKDKVFTGFLYCISIFVLILLAFLIGYIIINGIHGLNPKFLFGTSLFTVDGKGGVGIQLFNSIYILILSLLISVPLGIGGGIYLAKYAKKGLFIKILRISIEAMASLPSIVVGLFGLLVFVNKTGWGFTLFSGALVLSILNLPSLVRVSEDAISTSSKGVEEGSLALGATKWQTIKKVILPRAIPQILTAIILAAGRIFGEAAALLYTAGMSAPNISFKVTELFSKNGALNIFRPAETLSVFIWKTNSEGMMSNSGKIASGAAAVLIVMVIVFNIIAKLIGKKMSRSYEGH</sequence>
<evidence type="ECO:0000313" key="11">
    <source>
        <dbReference type="Proteomes" id="UP001224418"/>
    </source>
</evidence>
<evidence type="ECO:0000313" key="10">
    <source>
        <dbReference type="EMBL" id="MDQ0478975.1"/>
    </source>
</evidence>
<protein>
    <recommendedName>
        <fullName evidence="8">Phosphate transport system permease protein PstA</fullName>
    </recommendedName>
</protein>
<evidence type="ECO:0000256" key="2">
    <source>
        <dbReference type="ARBA" id="ARBA00007069"/>
    </source>
</evidence>
<dbReference type="PROSITE" id="PS50928">
    <property type="entry name" value="ABC_TM1"/>
    <property type="match status" value="1"/>
</dbReference>
<feature type="transmembrane region" description="Helical" evidence="8">
    <location>
        <begin position="67"/>
        <end position="88"/>
    </location>
</feature>
<name>A0ABU0JRB0_HATLI</name>
<feature type="transmembrane region" description="Helical" evidence="8">
    <location>
        <begin position="100"/>
        <end position="124"/>
    </location>
</feature>
<keyword evidence="7 8" id="KW-0472">Membrane</keyword>
<evidence type="ECO:0000256" key="3">
    <source>
        <dbReference type="ARBA" id="ARBA00022448"/>
    </source>
</evidence>
<feature type="transmembrane region" description="Helical" evidence="8">
    <location>
        <begin position="191"/>
        <end position="213"/>
    </location>
</feature>
<evidence type="ECO:0000256" key="5">
    <source>
        <dbReference type="ARBA" id="ARBA00022692"/>
    </source>
</evidence>
<keyword evidence="6 8" id="KW-1133">Transmembrane helix</keyword>
<keyword evidence="3" id="KW-0813">Transport</keyword>
<dbReference type="InterPro" id="IPR005672">
    <property type="entry name" value="Phosphate_PstA"/>
</dbReference>
<dbReference type="Gene3D" id="1.10.3720.10">
    <property type="entry name" value="MetI-like"/>
    <property type="match status" value="1"/>
</dbReference>
<dbReference type="Proteomes" id="UP001224418">
    <property type="component" value="Unassembled WGS sequence"/>
</dbReference>
<gene>
    <name evidence="10" type="ORF">QOZ93_000703</name>
</gene>
<proteinExistence type="inferred from homology"/>
<keyword evidence="11" id="KW-1185">Reference proteome</keyword>
<reference evidence="10 11" key="1">
    <citation type="submission" date="2023-07" db="EMBL/GenBank/DDBJ databases">
        <title>Genomic Encyclopedia of Type Strains, Phase IV (KMG-IV): sequencing the most valuable type-strain genomes for metagenomic binning, comparative biology and taxonomic classification.</title>
        <authorList>
            <person name="Goeker M."/>
        </authorList>
    </citation>
    <scope>NUCLEOTIDE SEQUENCE [LARGE SCALE GENOMIC DNA]</scope>
    <source>
        <strain evidence="10 11">DSM 1400</strain>
    </source>
</reference>
<organism evidence="10 11">
    <name type="scientific">Hathewaya limosa</name>
    <name type="common">Clostridium limosum</name>
    <dbReference type="NCBI Taxonomy" id="1536"/>
    <lineage>
        <taxon>Bacteria</taxon>
        <taxon>Bacillati</taxon>
        <taxon>Bacillota</taxon>
        <taxon>Clostridia</taxon>
        <taxon>Eubacteriales</taxon>
        <taxon>Clostridiaceae</taxon>
        <taxon>Hathewaya</taxon>
    </lineage>
</organism>
<dbReference type="NCBIfam" id="TIGR00974">
    <property type="entry name" value="3a0107s02c"/>
    <property type="match status" value="1"/>
</dbReference>
<evidence type="ECO:0000256" key="6">
    <source>
        <dbReference type="ARBA" id="ARBA00022989"/>
    </source>
</evidence>
<comment type="similarity">
    <text evidence="2 8">Belongs to the binding-protein-dependent transport system permease family. CysTW subfamily.</text>
</comment>
<feature type="transmembrane region" description="Helical" evidence="8">
    <location>
        <begin position="12"/>
        <end position="34"/>
    </location>
</feature>
<dbReference type="EMBL" id="JAUSWN010000004">
    <property type="protein sequence ID" value="MDQ0478975.1"/>
    <property type="molecule type" value="Genomic_DNA"/>
</dbReference>
<dbReference type="CDD" id="cd06261">
    <property type="entry name" value="TM_PBP2"/>
    <property type="match status" value="1"/>
</dbReference>
<keyword evidence="4 8" id="KW-1003">Cell membrane</keyword>
<accession>A0ABU0JRB0</accession>
<keyword evidence="5 8" id="KW-0812">Transmembrane</keyword>
<dbReference type="PANTHER" id="PTHR43470">
    <property type="entry name" value="PHOSPHATE TRANSPORT SYSTEM PERMEASE PROTEIN PSTA-RELATED"/>
    <property type="match status" value="1"/>
</dbReference>
<dbReference type="PANTHER" id="PTHR43470:SF4">
    <property type="entry name" value="ABC TRANSPORTER PERMEASE PROTEIN YQGI-RELATED"/>
    <property type="match status" value="1"/>
</dbReference>
<dbReference type="InterPro" id="IPR000515">
    <property type="entry name" value="MetI-like"/>
</dbReference>
<feature type="transmembrane region" description="Helical" evidence="8">
    <location>
        <begin position="262"/>
        <end position="281"/>
    </location>
</feature>
<comment type="caution">
    <text evidence="10">The sequence shown here is derived from an EMBL/GenBank/DDBJ whole genome shotgun (WGS) entry which is preliminary data.</text>
</comment>
<dbReference type="InterPro" id="IPR035906">
    <property type="entry name" value="MetI-like_sf"/>
</dbReference>
<dbReference type="SUPFAM" id="SSF161098">
    <property type="entry name" value="MetI-like"/>
    <property type="match status" value="1"/>
</dbReference>
<feature type="transmembrane region" description="Helical" evidence="8">
    <location>
        <begin position="130"/>
        <end position="150"/>
    </location>
</feature>
<dbReference type="Pfam" id="PF00528">
    <property type="entry name" value="BPD_transp_1"/>
    <property type="match status" value="1"/>
</dbReference>
<evidence type="ECO:0000256" key="8">
    <source>
        <dbReference type="RuleBase" id="RU363043"/>
    </source>
</evidence>
<feature type="domain" description="ABC transmembrane type-1" evidence="9">
    <location>
        <begin position="63"/>
        <end position="281"/>
    </location>
</feature>
<evidence type="ECO:0000256" key="1">
    <source>
        <dbReference type="ARBA" id="ARBA00004651"/>
    </source>
</evidence>
<comment type="subcellular location">
    <subcellularLocation>
        <location evidence="1 8">Cell membrane</location>
        <topology evidence="1 8">Multi-pass membrane protein</topology>
    </subcellularLocation>
</comment>
<dbReference type="RefSeq" id="WP_307355126.1">
    <property type="nucleotide sequence ID" value="NZ_BAAACJ010000041.1"/>
</dbReference>